<gene>
    <name evidence="2" type="ORF">O181_118604</name>
</gene>
<proteinExistence type="predicted"/>
<accession>A0A9Q3KFL2</accession>
<evidence type="ECO:0000256" key="1">
    <source>
        <dbReference type="SAM" id="MobiDB-lite"/>
    </source>
</evidence>
<dbReference type="AlphaFoldDB" id="A0A9Q3KFL2"/>
<feature type="region of interest" description="Disordered" evidence="1">
    <location>
        <begin position="32"/>
        <end position="98"/>
    </location>
</feature>
<reference evidence="2" key="1">
    <citation type="submission" date="2021-03" db="EMBL/GenBank/DDBJ databases">
        <title>Draft genome sequence of rust myrtle Austropuccinia psidii MF-1, a brazilian biotype.</title>
        <authorList>
            <person name="Quecine M.C."/>
            <person name="Pachon D.M.R."/>
            <person name="Bonatelli M.L."/>
            <person name="Correr F.H."/>
            <person name="Franceschini L.M."/>
            <person name="Leite T.F."/>
            <person name="Margarido G.R.A."/>
            <person name="Almeida C.A."/>
            <person name="Ferrarezi J.A."/>
            <person name="Labate C.A."/>
        </authorList>
    </citation>
    <scope>NUCLEOTIDE SEQUENCE</scope>
    <source>
        <strain evidence="2">MF-1</strain>
    </source>
</reference>
<name>A0A9Q3KFL2_9BASI</name>
<sequence>MQAELWNSCINDYLTFRKFLGHTNACKLQNSWHPLEKKKNMMPSTEECSRNNPPPPKQVSKPTPMARSSNSNMKKQPQAQNKGKGKAPQTHTARATESQRYKIIPWKMCFRLPEL</sequence>
<feature type="compositionally biased region" description="Polar residues" evidence="1">
    <location>
        <begin position="66"/>
        <end position="81"/>
    </location>
</feature>
<dbReference type="EMBL" id="AVOT02103802">
    <property type="protein sequence ID" value="MBW0578889.1"/>
    <property type="molecule type" value="Genomic_DNA"/>
</dbReference>
<dbReference type="Proteomes" id="UP000765509">
    <property type="component" value="Unassembled WGS sequence"/>
</dbReference>
<protein>
    <submittedName>
        <fullName evidence="2">Uncharacterized protein</fullName>
    </submittedName>
</protein>
<feature type="compositionally biased region" description="Polar residues" evidence="1">
    <location>
        <begin position="89"/>
        <end position="98"/>
    </location>
</feature>
<evidence type="ECO:0000313" key="2">
    <source>
        <dbReference type="EMBL" id="MBW0578889.1"/>
    </source>
</evidence>
<comment type="caution">
    <text evidence="2">The sequence shown here is derived from an EMBL/GenBank/DDBJ whole genome shotgun (WGS) entry which is preliminary data.</text>
</comment>
<keyword evidence="3" id="KW-1185">Reference proteome</keyword>
<organism evidence="2 3">
    <name type="scientific">Austropuccinia psidii MF-1</name>
    <dbReference type="NCBI Taxonomy" id="1389203"/>
    <lineage>
        <taxon>Eukaryota</taxon>
        <taxon>Fungi</taxon>
        <taxon>Dikarya</taxon>
        <taxon>Basidiomycota</taxon>
        <taxon>Pucciniomycotina</taxon>
        <taxon>Pucciniomycetes</taxon>
        <taxon>Pucciniales</taxon>
        <taxon>Sphaerophragmiaceae</taxon>
        <taxon>Austropuccinia</taxon>
    </lineage>
</organism>
<evidence type="ECO:0000313" key="3">
    <source>
        <dbReference type="Proteomes" id="UP000765509"/>
    </source>
</evidence>